<proteinExistence type="predicted"/>
<protein>
    <submittedName>
        <fullName evidence="1">DUF4258 domain-containing protein</fullName>
    </submittedName>
    <submittedName>
        <fullName evidence="2">Uncharacterized protein DUF4258</fullName>
    </submittedName>
</protein>
<dbReference type="RefSeq" id="WP_123352626.1">
    <property type="nucleotide sequence ID" value="NZ_CP027432.2"/>
</dbReference>
<evidence type="ECO:0000313" key="1">
    <source>
        <dbReference type="EMBL" id="QCI27576.1"/>
    </source>
</evidence>
<evidence type="ECO:0000313" key="4">
    <source>
        <dbReference type="Proteomes" id="UP000298805"/>
    </source>
</evidence>
<sequence>MLQFTRHALMRMNQRGITKDMVELALEYGSFVKDKVVLSRKELKKLLKKYPSLKSQLLKLFDSKGLVVVFEDNYIITVYKPKKGLIYG</sequence>
<accession>A0AAJ4RCZ1</accession>
<reference evidence="2 3" key="2">
    <citation type="submission" date="2018-11" db="EMBL/GenBank/DDBJ databases">
        <title>Genomic Encyclopedia of Type Strains, Phase IV (KMG-IV): sequencing the most valuable type-strain genomes for metagenomic binning, comparative biology and taxonomic classification.</title>
        <authorList>
            <person name="Goeker M."/>
        </authorList>
    </citation>
    <scope>NUCLEOTIDE SEQUENCE [LARGE SCALE GENOMIC DNA]</scope>
    <source>
        <strain evidence="2 3">DSM 27783</strain>
    </source>
</reference>
<evidence type="ECO:0000313" key="2">
    <source>
        <dbReference type="EMBL" id="ROR40245.1"/>
    </source>
</evidence>
<dbReference type="Proteomes" id="UP000272781">
    <property type="component" value="Unassembled WGS sequence"/>
</dbReference>
<name>A0AAJ4RCZ1_9BACT</name>
<dbReference type="EMBL" id="CP027432">
    <property type="protein sequence ID" value="QCI27576.1"/>
    <property type="molecule type" value="Genomic_DNA"/>
</dbReference>
<evidence type="ECO:0000313" key="3">
    <source>
        <dbReference type="Proteomes" id="UP000272781"/>
    </source>
</evidence>
<dbReference type="AlphaFoldDB" id="A0AAJ4RCZ1"/>
<dbReference type="EMBL" id="RJVK01000002">
    <property type="protein sequence ID" value="ROR40245.1"/>
    <property type="molecule type" value="Genomic_DNA"/>
</dbReference>
<dbReference type="Pfam" id="PF14076">
    <property type="entry name" value="DUF4258"/>
    <property type="match status" value="1"/>
</dbReference>
<gene>
    <name evidence="1" type="ORF">C6V80_00940</name>
    <name evidence="2" type="ORF">EDC58_1235</name>
</gene>
<dbReference type="InterPro" id="IPR025354">
    <property type="entry name" value="DUF4258"/>
</dbReference>
<organism evidence="2 3">
    <name type="scientific">Caminibacter pacificus</name>
    <dbReference type="NCBI Taxonomy" id="1424653"/>
    <lineage>
        <taxon>Bacteria</taxon>
        <taxon>Pseudomonadati</taxon>
        <taxon>Campylobacterota</taxon>
        <taxon>Epsilonproteobacteria</taxon>
        <taxon>Nautiliales</taxon>
        <taxon>Nautiliaceae</taxon>
        <taxon>Caminibacter</taxon>
    </lineage>
</organism>
<reference evidence="1" key="3">
    <citation type="submission" date="2019-06" db="EMBL/GenBank/DDBJ databases">
        <title>A comparative analysis of the Nautiliaceae.</title>
        <authorList>
            <person name="Grosche A."/>
            <person name="Smedile F."/>
            <person name="Vetriani C."/>
        </authorList>
    </citation>
    <scope>NUCLEOTIDE SEQUENCE</scope>
    <source>
        <strain evidence="1">TB6</strain>
    </source>
</reference>
<keyword evidence="4" id="KW-1185">Reference proteome</keyword>
<reference evidence="4" key="1">
    <citation type="submission" date="2018-03" db="EMBL/GenBank/DDBJ databases">
        <title>A comparative analysis of the Nautiliaceae.</title>
        <authorList>
            <person name="Grosche A."/>
            <person name="Smedile F."/>
            <person name="Vetriani C."/>
        </authorList>
    </citation>
    <scope>NUCLEOTIDE SEQUENCE [LARGE SCALE GENOMIC DNA]</scope>
    <source>
        <strain evidence="4">TB6</strain>
    </source>
</reference>
<dbReference type="Proteomes" id="UP000298805">
    <property type="component" value="Chromosome"/>
</dbReference>